<feature type="domain" description="Major facilitator superfamily (MFS) profile" evidence="4">
    <location>
        <begin position="172"/>
        <end position="355"/>
    </location>
</feature>
<feature type="transmembrane region" description="Helical" evidence="3">
    <location>
        <begin position="97"/>
        <end position="117"/>
    </location>
</feature>
<dbReference type="PANTHER" id="PTHR11360">
    <property type="entry name" value="MONOCARBOXYLATE TRANSPORTER"/>
    <property type="match status" value="1"/>
</dbReference>
<feature type="transmembrane region" description="Helical" evidence="3">
    <location>
        <begin position="63"/>
        <end position="85"/>
    </location>
</feature>
<dbReference type="InterPro" id="IPR036259">
    <property type="entry name" value="MFS_trans_sf"/>
</dbReference>
<evidence type="ECO:0000313" key="5">
    <source>
        <dbReference type="EMBL" id="KAJ7730873.1"/>
    </source>
</evidence>
<feature type="transmembrane region" description="Helical" evidence="3">
    <location>
        <begin position="207"/>
        <end position="226"/>
    </location>
</feature>
<dbReference type="Gene3D" id="1.20.1250.20">
    <property type="entry name" value="MFS general substrate transporter like domains"/>
    <property type="match status" value="2"/>
</dbReference>
<accession>A0AAD7HXT8</accession>
<feature type="transmembrane region" description="Helical" evidence="3">
    <location>
        <begin position="129"/>
        <end position="149"/>
    </location>
</feature>
<dbReference type="PROSITE" id="PS50850">
    <property type="entry name" value="MFS"/>
    <property type="match status" value="1"/>
</dbReference>
<keyword evidence="3" id="KW-0472">Membrane</keyword>
<dbReference type="PANTHER" id="PTHR11360:SF234">
    <property type="entry name" value="MFS-TYPE TRANSPORTER DBAD-RELATED"/>
    <property type="match status" value="1"/>
</dbReference>
<dbReference type="AlphaFoldDB" id="A0AAD7HXT8"/>
<dbReference type="InterPro" id="IPR020846">
    <property type="entry name" value="MFS_dom"/>
</dbReference>
<feature type="transmembrane region" description="Helical" evidence="3">
    <location>
        <begin position="6"/>
        <end position="27"/>
    </location>
</feature>
<dbReference type="Pfam" id="PF07690">
    <property type="entry name" value="MFS_1"/>
    <property type="match status" value="1"/>
</dbReference>
<keyword evidence="6" id="KW-1185">Reference proteome</keyword>
<reference evidence="5" key="1">
    <citation type="submission" date="2023-03" db="EMBL/GenBank/DDBJ databases">
        <title>Massive genome expansion in bonnet fungi (Mycena s.s.) driven by repeated elements and novel gene families across ecological guilds.</title>
        <authorList>
            <consortium name="Lawrence Berkeley National Laboratory"/>
            <person name="Harder C.B."/>
            <person name="Miyauchi S."/>
            <person name="Viragh M."/>
            <person name="Kuo A."/>
            <person name="Thoen E."/>
            <person name="Andreopoulos B."/>
            <person name="Lu D."/>
            <person name="Skrede I."/>
            <person name="Drula E."/>
            <person name="Henrissat B."/>
            <person name="Morin E."/>
            <person name="Kohler A."/>
            <person name="Barry K."/>
            <person name="LaButti K."/>
            <person name="Morin E."/>
            <person name="Salamov A."/>
            <person name="Lipzen A."/>
            <person name="Mereny Z."/>
            <person name="Hegedus B."/>
            <person name="Baldrian P."/>
            <person name="Stursova M."/>
            <person name="Weitz H."/>
            <person name="Taylor A."/>
            <person name="Grigoriev I.V."/>
            <person name="Nagy L.G."/>
            <person name="Martin F."/>
            <person name="Kauserud H."/>
        </authorList>
    </citation>
    <scope>NUCLEOTIDE SEQUENCE</scope>
    <source>
        <strain evidence="5">CBHHK188m</strain>
    </source>
</reference>
<dbReference type="EMBL" id="JARJLG010000187">
    <property type="protein sequence ID" value="KAJ7730873.1"/>
    <property type="molecule type" value="Genomic_DNA"/>
</dbReference>
<feature type="transmembrane region" description="Helical" evidence="3">
    <location>
        <begin position="238"/>
        <end position="256"/>
    </location>
</feature>
<feature type="transmembrane region" description="Helical" evidence="3">
    <location>
        <begin position="299"/>
        <end position="320"/>
    </location>
</feature>
<dbReference type="Proteomes" id="UP001215280">
    <property type="component" value="Unassembled WGS sequence"/>
</dbReference>
<feature type="transmembrane region" description="Helical" evidence="3">
    <location>
        <begin position="39"/>
        <end position="57"/>
    </location>
</feature>
<proteinExistence type="inferred from homology"/>
<evidence type="ECO:0000313" key="6">
    <source>
        <dbReference type="Proteomes" id="UP001215280"/>
    </source>
</evidence>
<keyword evidence="3" id="KW-0812">Transmembrane</keyword>
<organism evidence="5 6">
    <name type="scientific">Mycena maculata</name>
    <dbReference type="NCBI Taxonomy" id="230809"/>
    <lineage>
        <taxon>Eukaryota</taxon>
        <taxon>Fungi</taxon>
        <taxon>Dikarya</taxon>
        <taxon>Basidiomycota</taxon>
        <taxon>Agaricomycotina</taxon>
        <taxon>Agaricomycetes</taxon>
        <taxon>Agaricomycetidae</taxon>
        <taxon>Agaricales</taxon>
        <taxon>Marasmiineae</taxon>
        <taxon>Mycenaceae</taxon>
        <taxon>Mycena</taxon>
    </lineage>
</organism>
<comment type="similarity">
    <text evidence="2">Belongs to the major facilitator superfamily. Monocarboxylate porter (TC 2.A.1.13) family.</text>
</comment>
<name>A0AAD7HXT8_9AGAR</name>
<protein>
    <submittedName>
        <fullName evidence="5">Major facilitator superfamily domain-containing protein</fullName>
    </submittedName>
</protein>
<dbReference type="SUPFAM" id="SSF103473">
    <property type="entry name" value="MFS general substrate transporter"/>
    <property type="match status" value="1"/>
</dbReference>
<evidence type="ECO:0000256" key="2">
    <source>
        <dbReference type="ARBA" id="ARBA00006727"/>
    </source>
</evidence>
<gene>
    <name evidence="5" type="ORF">DFH07DRAFT_848224</name>
</gene>
<feature type="transmembrane region" description="Helical" evidence="3">
    <location>
        <begin position="326"/>
        <end position="349"/>
    </location>
</feature>
<comment type="subcellular location">
    <subcellularLocation>
        <location evidence="1">Membrane</location>
        <topology evidence="1">Multi-pass membrane protein</topology>
    </subcellularLocation>
</comment>
<keyword evidence="3" id="KW-1133">Transmembrane helix</keyword>
<evidence type="ECO:0000259" key="4">
    <source>
        <dbReference type="PROSITE" id="PS50850"/>
    </source>
</evidence>
<dbReference type="GO" id="GO:0022857">
    <property type="term" value="F:transmembrane transporter activity"/>
    <property type="evidence" value="ECO:0007669"/>
    <property type="project" value="InterPro"/>
</dbReference>
<feature type="transmembrane region" description="Helical" evidence="3">
    <location>
        <begin position="170"/>
        <end position="192"/>
    </location>
</feature>
<comment type="caution">
    <text evidence="5">The sequence shown here is derived from an EMBL/GenBank/DDBJ whole genome shotgun (WGS) entry which is preliminary data.</text>
</comment>
<dbReference type="GO" id="GO:0016020">
    <property type="term" value="C:membrane"/>
    <property type="evidence" value="ECO:0007669"/>
    <property type="project" value="UniProtKB-SubCell"/>
</dbReference>
<evidence type="ECO:0000256" key="1">
    <source>
        <dbReference type="ARBA" id="ARBA00004141"/>
    </source>
</evidence>
<feature type="transmembrane region" description="Helical" evidence="3">
    <location>
        <begin position="262"/>
        <end position="287"/>
    </location>
</feature>
<dbReference type="InterPro" id="IPR011701">
    <property type="entry name" value="MFS"/>
</dbReference>
<sequence length="355" mass="38073">MTEKSASEIAWIGSCQIALQFVLGLPVGKAFDAGYFHHLMIVGSVIYCSSLWILSLAKPNQYYLVFFAQGVGLGVGLGLTFLPALGVAAHHFSRRRGLAIGIMTSGASIGGIIFPILLNRLLFHHGFVVGVRATAALITGLMLVANVLMRARYPETRAVSKASLRLILSDLPYMAFVLGGILIMLGLFYPIFYLQLYSVKRGISEKIAFYTISFVNAGGLFGRLIPNFLADRVGSFNVIIPVTFLTAACVLAMLGVSNSGGIIAISLLYGAMNAGFVSMTPALLAELSNNRSEIGLRMGVWFTLTAAAAMAGQPLSGALIQGNFRWSTVFAGLSLFAGGCILILSRFLLMRKRRV</sequence>
<evidence type="ECO:0000256" key="3">
    <source>
        <dbReference type="SAM" id="Phobius"/>
    </source>
</evidence>
<dbReference type="InterPro" id="IPR050327">
    <property type="entry name" value="Proton-linked_MCT"/>
</dbReference>